<keyword evidence="2" id="KW-0812">Transmembrane</keyword>
<feature type="compositionally biased region" description="Basic and acidic residues" evidence="1">
    <location>
        <begin position="831"/>
        <end position="840"/>
    </location>
</feature>
<protein>
    <recommendedName>
        <fullName evidence="3">Fungal lipase-type domain-containing protein</fullName>
    </recommendedName>
</protein>
<gene>
    <name evidence="4" type="ORF">WJX84_007327</name>
</gene>
<feature type="domain" description="Fungal lipase-type" evidence="3">
    <location>
        <begin position="414"/>
        <end position="565"/>
    </location>
</feature>
<dbReference type="GO" id="GO:0006629">
    <property type="term" value="P:lipid metabolic process"/>
    <property type="evidence" value="ECO:0007669"/>
    <property type="project" value="InterPro"/>
</dbReference>
<comment type="caution">
    <text evidence="4">The sequence shown here is derived from an EMBL/GenBank/DDBJ whole genome shotgun (WGS) entry which is preliminary data.</text>
</comment>
<feature type="compositionally biased region" description="Polar residues" evidence="1">
    <location>
        <begin position="992"/>
        <end position="1001"/>
    </location>
</feature>
<feature type="region of interest" description="Disordered" evidence="1">
    <location>
        <begin position="1022"/>
        <end position="1069"/>
    </location>
</feature>
<dbReference type="CDD" id="cd00519">
    <property type="entry name" value="Lipase_3"/>
    <property type="match status" value="1"/>
</dbReference>
<accession>A0AAW1TBW1</accession>
<feature type="transmembrane region" description="Helical" evidence="2">
    <location>
        <begin position="257"/>
        <end position="285"/>
    </location>
</feature>
<feature type="compositionally biased region" description="Polar residues" evidence="1">
    <location>
        <begin position="746"/>
        <end position="764"/>
    </location>
</feature>
<dbReference type="Pfam" id="PF01764">
    <property type="entry name" value="Lipase_3"/>
    <property type="match status" value="1"/>
</dbReference>
<evidence type="ECO:0000256" key="2">
    <source>
        <dbReference type="SAM" id="Phobius"/>
    </source>
</evidence>
<keyword evidence="2" id="KW-0472">Membrane</keyword>
<feature type="region of interest" description="Disordered" evidence="1">
    <location>
        <begin position="696"/>
        <end position="869"/>
    </location>
</feature>
<evidence type="ECO:0000256" key="1">
    <source>
        <dbReference type="SAM" id="MobiDB-lite"/>
    </source>
</evidence>
<dbReference type="InterPro" id="IPR002921">
    <property type="entry name" value="Fungal_lipase-type"/>
</dbReference>
<dbReference type="InterPro" id="IPR029058">
    <property type="entry name" value="AB_hydrolase_fold"/>
</dbReference>
<feature type="transmembrane region" description="Helical" evidence="2">
    <location>
        <begin position="202"/>
        <end position="224"/>
    </location>
</feature>
<evidence type="ECO:0000313" key="5">
    <source>
        <dbReference type="Proteomes" id="UP001485043"/>
    </source>
</evidence>
<proteinExistence type="predicted"/>
<evidence type="ECO:0000313" key="4">
    <source>
        <dbReference type="EMBL" id="KAK9866319.1"/>
    </source>
</evidence>
<keyword evidence="2" id="KW-1133">Transmembrane helix</keyword>
<feature type="compositionally biased region" description="Basic and acidic residues" evidence="1">
    <location>
        <begin position="765"/>
        <end position="775"/>
    </location>
</feature>
<reference evidence="4 5" key="1">
    <citation type="journal article" date="2024" name="Nat. Commun.">
        <title>Phylogenomics reveals the evolutionary origins of lichenization in chlorophyte algae.</title>
        <authorList>
            <person name="Puginier C."/>
            <person name="Libourel C."/>
            <person name="Otte J."/>
            <person name="Skaloud P."/>
            <person name="Haon M."/>
            <person name="Grisel S."/>
            <person name="Petersen M."/>
            <person name="Berrin J.G."/>
            <person name="Delaux P.M."/>
            <person name="Dal Grande F."/>
            <person name="Keller J."/>
        </authorList>
    </citation>
    <scope>NUCLEOTIDE SEQUENCE [LARGE SCALE GENOMIC DNA]</scope>
    <source>
        <strain evidence="4 5">SAG 2523</strain>
    </source>
</reference>
<dbReference type="EMBL" id="JALJOV010000171">
    <property type="protein sequence ID" value="KAK9866319.1"/>
    <property type="molecule type" value="Genomic_DNA"/>
</dbReference>
<feature type="region of interest" description="Disordered" evidence="1">
    <location>
        <begin position="897"/>
        <end position="1005"/>
    </location>
</feature>
<evidence type="ECO:0000259" key="3">
    <source>
        <dbReference type="Pfam" id="PF01764"/>
    </source>
</evidence>
<dbReference type="AlphaFoldDB" id="A0AAW1TBW1"/>
<dbReference type="PANTHER" id="PTHR45856">
    <property type="entry name" value="ALPHA/BETA-HYDROLASES SUPERFAMILY PROTEIN"/>
    <property type="match status" value="1"/>
</dbReference>
<dbReference type="PANTHER" id="PTHR45856:SF24">
    <property type="entry name" value="FUNGAL LIPASE-LIKE DOMAIN-CONTAINING PROTEIN"/>
    <property type="match status" value="1"/>
</dbReference>
<dbReference type="Gene3D" id="3.40.50.1820">
    <property type="entry name" value="alpha/beta hydrolase"/>
    <property type="match status" value="1"/>
</dbReference>
<name>A0AAW1TBW1_9CHLO</name>
<feature type="compositionally biased region" description="Basic residues" evidence="1">
    <location>
        <begin position="912"/>
        <end position="929"/>
    </location>
</feature>
<sequence>MDFKETIHFYSMWSLAHACLCVELACLGEFIRRIIKALLEHKRWSRRRKWGIFIHLTEVVVQTVNSAGFVMGNAWILRHKCGWFDTPVYWSNLIQFTCWNTILLLQWLEAHGADPIPARWYWRRFGTFMVPPTGEHNRTLVMDANPIIHVPKLVVWGVFEVFVIAFAVRSFNESFPVHIVDRQGAHDCRGYNYTCVPSGTSLALTCAILGIWVLYVLVWFHALLRAMRGLQKVPYKIYRMANMSIQVQLHTRTQSNLLFLLTIVLLWYADPSLCSSFAFTIPGFVNLQIMQSCLSTGVAWYYMPTPPRLRHAILQIWLQDFAWTVDDLPGKHKARYAKVQDQQSLRREPLFCFELAIRLFYWSCLVYEIGEGRPVEKFDINMALSLFNVNNYKTIREPVHDSKVLVGWGESAIVLAFRGTSSLANVRSDLQFWQTHFPEGRQSWVPGKSPKVHAGFLDSWVKNSFGARITEKLCSIVRERLASSPQASMRIYVTGHSLGGALATLAAIDIARALHKDLEVNEQALKLSCYTFGAPRSGNHAFAKLYNSHVGDTWHVINDQDLVARGGKLGYMYKRPGQRVLINHTGDIIVRPSYTEVTMQQKPFGGRVGHHYLQSYKASLLAILIGQLGNKQISGGVHGVKRLLEACHVTEMLHGAGPEIEVLERLTRHAQPVRLVKDMITRPDWPQGGELGAELHESEDVKGSQHPAQHPPQPTNPHEITIQMDPSSSHAGVPGDSAWAQPHVKSPSNPQQAPVDSLSRLSASETHHWPHRPNEQDVQTPVDWGEDLSLHEDPSAPVSAYKQRPDGTGPSDGRAAAPSDLPQGSLGDDSSGEHRDRMSEMRQQLWAPSSRSQISDGSERLEPEVNQFDPTNRSFMMQLLHMDETGELARLYQAEEVGPGARQAAKKEAERHHKHHHHRWHLPHLHAKHAQTPSHGDPLGRPSELQRPSSGETWHWRQMARSSSEGRRLHSQSEFLAAHTPAAHSTEGPKMPSTQPTASTESRPHRGLHLPRISLFHLQEDHASRHGPRSEQQIPGPGLENASTSGASGTGHAADAPPVLPPLHVGGRL</sequence>
<feature type="transmembrane region" description="Helical" evidence="2">
    <location>
        <begin position="153"/>
        <end position="171"/>
    </location>
</feature>
<keyword evidence="5" id="KW-1185">Reference proteome</keyword>
<dbReference type="InterPro" id="IPR051218">
    <property type="entry name" value="Sec_MonoDiacylglyc_Lipase"/>
</dbReference>
<dbReference type="Proteomes" id="UP001485043">
    <property type="component" value="Unassembled WGS sequence"/>
</dbReference>
<organism evidence="4 5">
    <name type="scientific">Apatococcus fuscideae</name>
    <dbReference type="NCBI Taxonomy" id="2026836"/>
    <lineage>
        <taxon>Eukaryota</taxon>
        <taxon>Viridiplantae</taxon>
        <taxon>Chlorophyta</taxon>
        <taxon>core chlorophytes</taxon>
        <taxon>Trebouxiophyceae</taxon>
        <taxon>Chlorellales</taxon>
        <taxon>Chlorellaceae</taxon>
        <taxon>Apatococcus</taxon>
    </lineage>
</organism>
<feature type="compositionally biased region" description="Polar residues" evidence="1">
    <location>
        <begin position="846"/>
        <end position="856"/>
    </location>
</feature>
<dbReference type="SUPFAM" id="SSF53474">
    <property type="entry name" value="alpha/beta-Hydrolases"/>
    <property type="match status" value="1"/>
</dbReference>